<accession>A0A9N8HU53</accession>
<dbReference type="SUPFAM" id="SSF46785">
    <property type="entry name" value="Winged helix' DNA-binding domain"/>
    <property type="match status" value="1"/>
</dbReference>
<keyword evidence="3" id="KW-1185">Reference proteome</keyword>
<evidence type="ECO:0000256" key="1">
    <source>
        <dbReference type="SAM" id="MobiDB-lite"/>
    </source>
</evidence>
<dbReference type="Proteomes" id="UP001153069">
    <property type="component" value="Unassembled WGS sequence"/>
</dbReference>
<proteinExistence type="predicted"/>
<dbReference type="OrthoDB" id="45879at2759"/>
<evidence type="ECO:0000313" key="2">
    <source>
        <dbReference type="EMBL" id="CAB9527438.1"/>
    </source>
</evidence>
<reference evidence="2" key="1">
    <citation type="submission" date="2020-06" db="EMBL/GenBank/DDBJ databases">
        <authorList>
            <consortium name="Plant Systems Biology data submission"/>
        </authorList>
    </citation>
    <scope>NUCLEOTIDE SEQUENCE</scope>
    <source>
        <strain evidence="2">D6</strain>
    </source>
</reference>
<dbReference type="AlphaFoldDB" id="A0A9N8HU53"/>
<feature type="compositionally biased region" description="Basic and acidic residues" evidence="1">
    <location>
        <begin position="215"/>
        <end position="225"/>
    </location>
</feature>
<organism evidence="2 3">
    <name type="scientific">Seminavis robusta</name>
    <dbReference type="NCBI Taxonomy" id="568900"/>
    <lineage>
        <taxon>Eukaryota</taxon>
        <taxon>Sar</taxon>
        <taxon>Stramenopiles</taxon>
        <taxon>Ochrophyta</taxon>
        <taxon>Bacillariophyta</taxon>
        <taxon>Bacillariophyceae</taxon>
        <taxon>Bacillariophycidae</taxon>
        <taxon>Naviculales</taxon>
        <taxon>Naviculaceae</taxon>
        <taxon>Seminavis</taxon>
    </lineage>
</organism>
<feature type="compositionally biased region" description="Basic residues" evidence="1">
    <location>
        <begin position="1"/>
        <end position="19"/>
    </location>
</feature>
<evidence type="ECO:0000313" key="3">
    <source>
        <dbReference type="Proteomes" id="UP001153069"/>
    </source>
</evidence>
<gene>
    <name evidence="2" type="ORF">SEMRO_1996_G310060.1</name>
</gene>
<feature type="region of interest" description="Disordered" evidence="1">
    <location>
        <begin position="1"/>
        <end position="30"/>
    </location>
</feature>
<dbReference type="EMBL" id="CAICTM010001994">
    <property type="protein sequence ID" value="CAB9527438.1"/>
    <property type="molecule type" value="Genomic_DNA"/>
</dbReference>
<comment type="caution">
    <text evidence="2">The sequence shown here is derived from an EMBL/GenBank/DDBJ whole genome shotgun (WGS) entry which is preliminary data.</text>
</comment>
<dbReference type="InterPro" id="IPR036390">
    <property type="entry name" value="WH_DNA-bd_sf"/>
</dbReference>
<protein>
    <submittedName>
        <fullName evidence="2">Uncharacterized protein</fullName>
    </submittedName>
</protein>
<feature type="region of interest" description="Disordered" evidence="1">
    <location>
        <begin position="187"/>
        <end position="249"/>
    </location>
</feature>
<sequence>MVKRKAVSKTRLKATRRKSGPAFKAKTEGKPSEVLLSQLMEKYLMDEESGASFTDILSGLGMNDRNTGWRKAWQGLNDDGLIEQVEKKSAFYTGDFRLTEKGRDEASTDELKQVMKAAHGTKTKTNEDLHKRIKGKLMNQRGEQIFDLLLKHGALSRKELAKHLKISDTGAYFSYALKQLKELGYAEDVPGEGGKGKKVKLTNESFVDPPVQEEAQSKAKMKPEGSPEVAKSSPDDAKSCKGEVSMKAN</sequence>
<name>A0A9N8HU53_9STRA</name>